<evidence type="ECO:0000313" key="2">
    <source>
        <dbReference type="Proteomes" id="UP001143362"/>
    </source>
</evidence>
<reference evidence="1" key="1">
    <citation type="submission" date="2019-02" db="EMBL/GenBank/DDBJ databases">
        <authorList>
            <person name="Li S.-H."/>
        </authorList>
    </citation>
    <scope>NUCLEOTIDE SEQUENCE</scope>
    <source>
        <strain evidence="1">IMCC14734</strain>
    </source>
</reference>
<protein>
    <submittedName>
        <fullName evidence="1">Trypsin-like serine protease</fullName>
    </submittedName>
</protein>
<organism evidence="1 2">
    <name type="scientific">Candidatus Litorirhabdus singularis</name>
    <dbReference type="NCBI Taxonomy" id="2518993"/>
    <lineage>
        <taxon>Bacteria</taxon>
        <taxon>Pseudomonadati</taxon>
        <taxon>Pseudomonadota</taxon>
        <taxon>Gammaproteobacteria</taxon>
        <taxon>Cellvibrionales</taxon>
        <taxon>Halieaceae</taxon>
        <taxon>Candidatus Litorirhabdus</taxon>
    </lineage>
</organism>
<name>A0ABT3TI14_9GAMM</name>
<dbReference type="InterPro" id="IPR009003">
    <property type="entry name" value="Peptidase_S1_PA"/>
</dbReference>
<dbReference type="Proteomes" id="UP001143362">
    <property type="component" value="Unassembled WGS sequence"/>
</dbReference>
<accession>A0ABT3TI14</accession>
<proteinExistence type="predicted"/>
<evidence type="ECO:0000313" key="1">
    <source>
        <dbReference type="EMBL" id="MCX2981909.1"/>
    </source>
</evidence>
<sequence length="253" mass="27493">MLFRYAAPMPYFLLLPLLLLLAIASPLLAEPRQLHNNKAPGWMASVGKLTVPGQKWEDGERHHYQENCSGTLISKKKIHDPSDTRHSARYVISAWHCLEYYNDLSKAISFSLPNSEIEHNAALVISGGSMNADWVLLRLDQPIAIDAPIVIWTEPASIGKTTLTSAGYSRDLMAADNGRLLSYHPDCSVTAIASAVITTNCRAAKGASGGPLVAVVEGEVRLLGVLSAGDGEAVSLYVPSDQFARRVAPYLRR</sequence>
<dbReference type="SUPFAM" id="SSF50494">
    <property type="entry name" value="Trypsin-like serine proteases"/>
    <property type="match status" value="1"/>
</dbReference>
<dbReference type="InterPro" id="IPR043504">
    <property type="entry name" value="Peptidase_S1_PA_chymotrypsin"/>
</dbReference>
<dbReference type="EMBL" id="SHNN01000002">
    <property type="protein sequence ID" value="MCX2981909.1"/>
    <property type="molecule type" value="Genomic_DNA"/>
</dbReference>
<dbReference type="Pfam" id="PF13365">
    <property type="entry name" value="Trypsin_2"/>
    <property type="match status" value="1"/>
</dbReference>
<dbReference type="Gene3D" id="2.40.10.10">
    <property type="entry name" value="Trypsin-like serine proteases"/>
    <property type="match status" value="1"/>
</dbReference>
<keyword evidence="2" id="KW-1185">Reference proteome</keyword>
<gene>
    <name evidence="1" type="ORF">EYC98_13685</name>
</gene>
<comment type="caution">
    <text evidence="1">The sequence shown here is derived from an EMBL/GenBank/DDBJ whole genome shotgun (WGS) entry which is preliminary data.</text>
</comment>